<keyword evidence="3 5" id="KW-0238">DNA-binding</keyword>
<keyword evidence="8" id="KW-1185">Reference proteome</keyword>
<gene>
    <name evidence="7" type="ORF">GEU84_017810</name>
</gene>
<evidence type="ECO:0000313" key="7">
    <source>
        <dbReference type="EMBL" id="NUB46251.1"/>
    </source>
</evidence>
<dbReference type="EMBL" id="WHUT02000013">
    <property type="protein sequence ID" value="NUB46251.1"/>
    <property type="molecule type" value="Genomic_DNA"/>
</dbReference>
<evidence type="ECO:0000256" key="3">
    <source>
        <dbReference type="ARBA" id="ARBA00023125"/>
    </source>
</evidence>
<dbReference type="InterPro" id="IPR050109">
    <property type="entry name" value="HTH-type_TetR-like_transc_reg"/>
</dbReference>
<dbReference type="PRINTS" id="PR00455">
    <property type="entry name" value="HTHTETR"/>
</dbReference>
<evidence type="ECO:0000256" key="4">
    <source>
        <dbReference type="ARBA" id="ARBA00023163"/>
    </source>
</evidence>
<dbReference type="SUPFAM" id="SSF46689">
    <property type="entry name" value="Homeodomain-like"/>
    <property type="match status" value="1"/>
</dbReference>
<feature type="DNA-binding region" description="H-T-H motif" evidence="5">
    <location>
        <begin position="37"/>
        <end position="56"/>
    </location>
</feature>
<dbReference type="Pfam" id="PF13977">
    <property type="entry name" value="TetR_C_6"/>
    <property type="match status" value="1"/>
</dbReference>
<dbReference type="InterPro" id="IPR009057">
    <property type="entry name" value="Homeodomain-like_sf"/>
</dbReference>
<protein>
    <submittedName>
        <fullName evidence="7">TetR family transcriptional regulator C-terminal domain-containing protein</fullName>
    </submittedName>
</protein>
<evidence type="ECO:0000256" key="2">
    <source>
        <dbReference type="ARBA" id="ARBA00023015"/>
    </source>
</evidence>
<dbReference type="Proteomes" id="UP000484076">
    <property type="component" value="Unassembled WGS sequence"/>
</dbReference>
<dbReference type="RefSeq" id="WP_174539971.1">
    <property type="nucleotide sequence ID" value="NZ_WHUT02000013.1"/>
</dbReference>
<evidence type="ECO:0000256" key="5">
    <source>
        <dbReference type="PROSITE-ProRule" id="PRU00335"/>
    </source>
</evidence>
<dbReference type="SUPFAM" id="SSF48498">
    <property type="entry name" value="Tetracyclin repressor-like, C-terminal domain"/>
    <property type="match status" value="1"/>
</dbReference>
<dbReference type="GO" id="GO:0000976">
    <property type="term" value="F:transcription cis-regulatory region binding"/>
    <property type="evidence" value="ECO:0007669"/>
    <property type="project" value="TreeGrafter"/>
</dbReference>
<dbReference type="InterPro" id="IPR039538">
    <property type="entry name" value="BetI_C"/>
</dbReference>
<evidence type="ECO:0000259" key="6">
    <source>
        <dbReference type="PROSITE" id="PS50977"/>
    </source>
</evidence>
<name>A0A8X8KQR3_9RHOB</name>
<reference evidence="7" key="1">
    <citation type="submission" date="2020-05" db="EMBL/GenBank/DDBJ databases">
        <title>Fertoebacter nigrum gen. nov., sp. nov., a new member of the family Rhodobacteraceae.</title>
        <authorList>
            <person name="Szuroczki S."/>
            <person name="Abbaszade G."/>
            <person name="Buni D."/>
            <person name="Schumann P."/>
            <person name="Toth E."/>
        </authorList>
    </citation>
    <scope>NUCLEOTIDE SEQUENCE</scope>
    <source>
        <strain evidence="7">RG-N-1a</strain>
    </source>
</reference>
<evidence type="ECO:0000256" key="1">
    <source>
        <dbReference type="ARBA" id="ARBA00022491"/>
    </source>
</evidence>
<dbReference type="PANTHER" id="PTHR30055:SF228">
    <property type="entry name" value="TRANSCRIPTIONAL REGULATOR-RELATED"/>
    <property type="match status" value="1"/>
</dbReference>
<keyword evidence="2" id="KW-0805">Transcription regulation</keyword>
<dbReference type="Gene3D" id="1.10.357.10">
    <property type="entry name" value="Tetracycline Repressor, domain 2"/>
    <property type="match status" value="1"/>
</dbReference>
<dbReference type="GO" id="GO:0003700">
    <property type="term" value="F:DNA-binding transcription factor activity"/>
    <property type="evidence" value="ECO:0007669"/>
    <property type="project" value="TreeGrafter"/>
</dbReference>
<feature type="domain" description="HTH tetR-type" evidence="6">
    <location>
        <begin position="14"/>
        <end position="74"/>
    </location>
</feature>
<accession>A0A8X8KQR3</accession>
<dbReference type="InterPro" id="IPR001647">
    <property type="entry name" value="HTH_TetR"/>
</dbReference>
<dbReference type="PROSITE" id="PS50977">
    <property type="entry name" value="HTH_TETR_2"/>
    <property type="match status" value="1"/>
</dbReference>
<keyword evidence="4" id="KW-0804">Transcription</keyword>
<proteinExistence type="predicted"/>
<evidence type="ECO:0000313" key="8">
    <source>
        <dbReference type="Proteomes" id="UP000484076"/>
    </source>
</evidence>
<dbReference type="AlphaFoldDB" id="A0A8X8KQR3"/>
<comment type="caution">
    <text evidence="7">The sequence shown here is derived from an EMBL/GenBank/DDBJ whole genome shotgun (WGS) entry which is preliminary data.</text>
</comment>
<sequence length="217" mass="23014">MTGERRKYVREGEERRREALISSALDLVAEGGAPAATVRAIADRAGVTPGLIRHYFETKEDLTRAAYASVMQRMIADSSAVLAAAPADPAARLAVFVAASLRPPVVDPAALSIWAGFLHLVQRDPAMREVHRAHYLGYRDLLQGLIAALPRPADPATLRAQAIACNAVIDGLWLEGGALPEAFGPGELERIGLGAVGALLELDLVAALPPETAKDMP</sequence>
<keyword evidence="1" id="KW-0678">Repressor</keyword>
<organism evidence="7 8">
    <name type="scientific">Fertoeibacter niger</name>
    <dbReference type="NCBI Taxonomy" id="2656921"/>
    <lineage>
        <taxon>Bacteria</taxon>
        <taxon>Pseudomonadati</taxon>
        <taxon>Pseudomonadota</taxon>
        <taxon>Alphaproteobacteria</taxon>
        <taxon>Rhodobacterales</taxon>
        <taxon>Paracoccaceae</taxon>
        <taxon>Fertoeibacter</taxon>
    </lineage>
</organism>
<dbReference type="PANTHER" id="PTHR30055">
    <property type="entry name" value="HTH-TYPE TRANSCRIPTIONAL REGULATOR RUTR"/>
    <property type="match status" value="1"/>
</dbReference>
<dbReference type="InterPro" id="IPR036271">
    <property type="entry name" value="Tet_transcr_reg_TetR-rel_C_sf"/>
</dbReference>
<dbReference type="Pfam" id="PF00440">
    <property type="entry name" value="TetR_N"/>
    <property type="match status" value="1"/>
</dbReference>